<gene>
    <name evidence="2" type="primary">ydgJ_2</name>
    <name evidence="2" type="ORF">Pan54_38870</name>
</gene>
<dbReference type="InterPro" id="IPR006311">
    <property type="entry name" value="TAT_signal"/>
</dbReference>
<dbReference type="InterPro" id="IPR000683">
    <property type="entry name" value="Gfo/Idh/MocA-like_OxRdtase_N"/>
</dbReference>
<evidence type="ECO:0000313" key="3">
    <source>
        <dbReference type="Proteomes" id="UP000316095"/>
    </source>
</evidence>
<dbReference type="Gene3D" id="3.40.50.720">
    <property type="entry name" value="NAD(P)-binding Rossmann-like Domain"/>
    <property type="match status" value="1"/>
</dbReference>
<dbReference type="GO" id="GO:0000166">
    <property type="term" value="F:nucleotide binding"/>
    <property type="evidence" value="ECO:0007669"/>
    <property type="project" value="InterPro"/>
</dbReference>
<dbReference type="Gene3D" id="3.30.360.10">
    <property type="entry name" value="Dihydrodipicolinate Reductase, domain 2"/>
    <property type="match status" value="1"/>
</dbReference>
<dbReference type="PANTHER" id="PTHR43818">
    <property type="entry name" value="BCDNA.GH03377"/>
    <property type="match status" value="1"/>
</dbReference>
<dbReference type="InterPro" id="IPR050463">
    <property type="entry name" value="Gfo/Idh/MocA_oxidrdct_glycsds"/>
</dbReference>
<keyword evidence="3" id="KW-1185">Reference proteome</keyword>
<keyword evidence="2" id="KW-0560">Oxidoreductase</keyword>
<protein>
    <submittedName>
        <fullName evidence="2">Putative oxidoreductase YdgJ</fullName>
        <ecNumber evidence="2">1.-.-.-</ecNumber>
    </submittedName>
</protein>
<evidence type="ECO:0000313" key="2">
    <source>
        <dbReference type="EMBL" id="TWT63135.1"/>
    </source>
</evidence>
<dbReference type="Proteomes" id="UP000316095">
    <property type="component" value="Unassembled WGS sequence"/>
</dbReference>
<name>A0A5C5XLZ2_9PLAN</name>
<dbReference type="EC" id="1.-.-.-" evidence="2"/>
<feature type="domain" description="Gfo/Idh/MocA-like oxidoreductase N-terminal" evidence="1">
    <location>
        <begin position="76"/>
        <end position="198"/>
    </location>
</feature>
<dbReference type="GO" id="GO:0016491">
    <property type="term" value="F:oxidoreductase activity"/>
    <property type="evidence" value="ECO:0007669"/>
    <property type="project" value="UniProtKB-KW"/>
</dbReference>
<dbReference type="InterPro" id="IPR019546">
    <property type="entry name" value="TAT_signal_bac_arc"/>
</dbReference>
<evidence type="ECO:0000259" key="1">
    <source>
        <dbReference type="Pfam" id="PF01408"/>
    </source>
</evidence>
<dbReference type="AlphaFoldDB" id="A0A5C5XLZ2"/>
<accession>A0A5C5XLZ2</accession>
<dbReference type="SUPFAM" id="SSF55347">
    <property type="entry name" value="Glyceraldehyde-3-phosphate dehydrogenase-like, C-terminal domain"/>
    <property type="match status" value="1"/>
</dbReference>
<dbReference type="PROSITE" id="PS51318">
    <property type="entry name" value="TAT"/>
    <property type="match status" value="1"/>
</dbReference>
<organism evidence="2 3">
    <name type="scientific">Rubinisphaera italica</name>
    <dbReference type="NCBI Taxonomy" id="2527969"/>
    <lineage>
        <taxon>Bacteria</taxon>
        <taxon>Pseudomonadati</taxon>
        <taxon>Planctomycetota</taxon>
        <taxon>Planctomycetia</taxon>
        <taxon>Planctomycetales</taxon>
        <taxon>Planctomycetaceae</taxon>
        <taxon>Rubinisphaera</taxon>
    </lineage>
</organism>
<comment type="caution">
    <text evidence="2">The sequence shown here is derived from an EMBL/GenBank/DDBJ whole genome shotgun (WGS) entry which is preliminary data.</text>
</comment>
<proteinExistence type="predicted"/>
<dbReference type="NCBIfam" id="TIGR01409">
    <property type="entry name" value="TAT_signal_seq"/>
    <property type="match status" value="1"/>
</dbReference>
<reference evidence="2 3" key="1">
    <citation type="submission" date="2019-02" db="EMBL/GenBank/DDBJ databases">
        <title>Deep-cultivation of Planctomycetes and their phenomic and genomic characterization uncovers novel biology.</title>
        <authorList>
            <person name="Wiegand S."/>
            <person name="Jogler M."/>
            <person name="Boedeker C."/>
            <person name="Pinto D."/>
            <person name="Vollmers J."/>
            <person name="Rivas-Marin E."/>
            <person name="Kohn T."/>
            <person name="Peeters S.H."/>
            <person name="Heuer A."/>
            <person name="Rast P."/>
            <person name="Oberbeckmann S."/>
            <person name="Bunk B."/>
            <person name="Jeske O."/>
            <person name="Meyerdierks A."/>
            <person name="Storesund J.E."/>
            <person name="Kallscheuer N."/>
            <person name="Luecker S."/>
            <person name="Lage O.M."/>
            <person name="Pohl T."/>
            <person name="Merkel B.J."/>
            <person name="Hornburger P."/>
            <person name="Mueller R.-W."/>
            <person name="Bruemmer F."/>
            <person name="Labrenz M."/>
            <person name="Spormann A.M."/>
            <person name="Op Den Camp H."/>
            <person name="Overmann J."/>
            <person name="Amann R."/>
            <person name="Jetten M.S.M."/>
            <person name="Mascher T."/>
            <person name="Medema M.H."/>
            <person name="Devos D.P."/>
            <person name="Kaster A.-K."/>
            <person name="Ovreas L."/>
            <person name="Rohde M."/>
            <person name="Galperin M.Y."/>
            <person name="Jogler C."/>
        </authorList>
    </citation>
    <scope>NUCLEOTIDE SEQUENCE [LARGE SCALE GENOMIC DNA]</scope>
    <source>
        <strain evidence="2 3">Pan54</strain>
    </source>
</reference>
<sequence>MINIDRYVHLPAGSLNSEGLFQSCPQNESTSTKANGKSAMTQLSRRGFVKTSAAAGLGVFAAPYIARAKSPNDKIAVAVVGAGGRGSSHVSAYLGDSRTEILYVVDADEKNGQSKCDAIEKKQGFRPTFVRDMREAFDDNSVDIMSTATPNHWHALAGIWAMQAGKDAYVEKPVCQTIQEGRSLITAARKYDRMCQVGTQCRSSTAIKEAFAFMNEGGIGEVNFARGLCYKRRKSIGALGDYGYPDSCDFSLWSGPATYTDPKVTRPRFHYDWHWQRHYGNGDLGNQGPHQTDVARWGLGIDTHPKAIVSYGGRLGYQAERKDPNYVDAGDTPNTIVSLYDYGDKSITFETRGLSVNDSADEELNKLFQSTSGNKIGVVFYGSDGYLVQLTYGHCIAYDKDMQQIKEFKGGENHFGNFIDACVSRNMKDLNADVREGHLSAGMSHLGNISYYVGEENKVSVDSLKSEMGRAKGLDNNVETVERTVKHLQDNGVDLEKYPLALGPYLEFDPEKEVFTNSEAANELLGREYRPEFVCPTSENV</sequence>
<dbReference type="EMBL" id="SJPG01000001">
    <property type="protein sequence ID" value="TWT63135.1"/>
    <property type="molecule type" value="Genomic_DNA"/>
</dbReference>
<dbReference type="PANTHER" id="PTHR43818:SF5">
    <property type="entry name" value="OXIDOREDUCTASE FAMILY PROTEIN"/>
    <property type="match status" value="1"/>
</dbReference>
<dbReference type="InterPro" id="IPR036291">
    <property type="entry name" value="NAD(P)-bd_dom_sf"/>
</dbReference>
<dbReference type="SUPFAM" id="SSF51735">
    <property type="entry name" value="NAD(P)-binding Rossmann-fold domains"/>
    <property type="match status" value="1"/>
</dbReference>
<dbReference type="Pfam" id="PF01408">
    <property type="entry name" value="GFO_IDH_MocA"/>
    <property type="match status" value="1"/>
</dbReference>